<reference evidence="2 3" key="1">
    <citation type="submission" date="2020-07" db="EMBL/GenBank/DDBJ databases">
        <title>Sequencing the genomes of 1000 actinobacteria strains.</title>
        <authorList>
            <person name="Klenk H.-P."/>
        </authorList>
    </citation>
    <scope>NUCLEOTIDE SEQUENCE [LARGE SCALE GENOMIC DNA]</scope>
    <source>
        <strain evidence="2 3">DSM 45927</strain>
    </source>
</reference>
<feature type="region of interest" description="Disordered" evidence="1">
    <location>
        <begin position="397"/>
        <end position="423"/>
    </location>
</feature>
<dbReference type="EMBL" id="JACCFO010000001">
    <property type="protein sequence ID" value="NYI96109.1"/>
    <property type="molecule type" value="Genomic_DNA"/>
</dbReference>
<feature type="region of interest" description="Disordered" evidence="1">
    <location>
        <begin position="242"/>
        <end position="273"/>
    </location>
</feature>
<feature type="region of interest" description="Disordered" evidence="1">
    <location>
        <begin position="448"/>
        <end position="620"/>
    </location>
</feature>
<dbReference type="AlphaFoldDB" id="A0A853BKR8"/>
<organism evidence="2 3">
    <name type="scientific">Streptomonospora nanhaiensis</name>
    <dbReference type="NCBI Taxonomy" id="1323731"/>
    <lineage>
        <taxon>Bacteria</taxon>
        <taxon>Bacillati</taxon>
        <taxon>Actinomycetota</taxon>
        <taxon>Actinomycetes</taxon>
        <taxon>Streptosporangiales</taxon>
        <taxon>Nocardiopsidaceae</taxon>
        <taxon>Streptomonospora</taxon>
    </lineage>
</organism>
<feature type="region of interest" description="Disordered" evidence="1">
    <location>
        <begin position="1086"/>
        <end position="1151"/>
    </location>
</feature>
<dbReference type="RefSeq" id="WP_179767526.1">
    <property type="nucleotide sequence ID" value="NZ_JACCFO010000001.1"/>
</dbReference>
<dbReference type="Proteomes" id="UP000575985">
    <property type="component" value="Unassembled WGS sequence"/>
</dbReference>
<accession>A0A853BKR8</accession>
<gene>
    <name evidence="2" type="ORF">HNR12_002386</name>
</gene>
<name>A0A853BKR8_9ACTN</name>
<sequence>MRTSATLAAGHALVAVGKDVLERYGPGGAALRMAEAAQYLRIGYRMLRDSAHSWPPDRRDALVPQVLTDILDLHAWQHTAAAEIGDTGAAHQFRMSAQTLLGAITDTERRAAQGPQGLLLLATALLDRAEATEDAHARYDLAVAAKDLTAEPDDLATTPQEFGRRIALAGATRIWLEASRETGKEVPAALLAKMSEELGDTHSELAASRDVHELAYARAVGLLLREVQTARVAAADVILRAGDQGSVPPSRNGHEAGAGSPEDNRAGLSGLRSSRREQLRQAWELSRTYELTKDSPRLLADSFAYLMALAEGAPPDWDVAEREFAVLPGALRENLPRGDQRPRLAAEALYAMAAERARGHLADGEVAATAARAQRASRRARDLIAVAEHYHAEAGAAPSAAASGAGRPTAQPAGGPLDPAALLAAPPDRAADRAADRRRAELAELRTRVEHLEKGRHAPPGVRRAVAASRKRDGAARGWRARTRGPREPLSGVTADSALPAKGRLGRMSATAAPAARTTPASGPGPPAWAAEAPAVVSGPPVRGAAWRRSPRCGRHQREPPRAAAGRRGGRPVGGAVRGGEHRRTRGSGQRMAEHAEGPRPGDGEPVNHLEGGRLPGEGYPRTEAQWAALGDDLDRRVQYAAELYARGDYLNARQWASDAGFASSAYGDGRLEVYAIEAYLLAGRSAMALGDLYGAYLGLTGVYAQLAEGGGVLPDTERRVLADTVRADLRRLQSRCEEAARTAPTGYAVGHLRSAVEIERLLAAPADRRRLQDLRIELLRRQAEWAGTMPDSPQRARLEDAALRTAADVLDGADLGLAGPELRPVAHTYAALARRRMAQGAFGEEAELKDLADRLRDAVRYLDRGDPPGRPGPQTVEAYLAVRDTAQRYAEGLAGLVLEDTASADDAYAQTRDGAARRAEARERRDLLREAWGISREVEPDPARRAADSYLLLRALADGPENERTEAGEERRNWAEAEELLKNTARELYRHFGAADPRVRDAAEALADMSARRAQNPKAGLAEAAALLRTAEGHQLFATRVEAVAAAGARFGGNGAAGAAAAPAPSAASSARRLEDLRTLRAHLLASKSEVPGRASRPSAAPRPGRGTAKAALTRSRIGGAAPAPDPRLSGRSALRPQWNRPGAAGPRGL</sequence>
<comment type="caution">
    <text evidence="2">The sequence shown here is derived from an EMBL/GenBank/DDBJ whole genome shotgun (WGS) entry which is preliminary data.</text>
</comment>
<protein>
    <submittedName>
        <fullName evidence="2">Uncharacterized protein</fullName>
    </submittedName>
</protein>
<evidence type="ECO:0000313" key="3">
    <source>
        <dbReference type="Proteomes" id="UP000575985"/>
    </source>
</evidence>
<evidence type="ECO:0000256" key="1">
    <source>
        <dbReference type="SAM" id="MobiDB-lite"/>
    </source>
</evidence>
<keyword evidence="3" id="KW-1185">Reference proteome</keyword>
<proteinExistence type="predicted"/>
<feature type="compositionally biased region" description="Basic and acidic residues" evidence="1">
    <location>
        <begin position="592"/>
        <end position="612"/>
    </location>
</feature>
<feature type="compositionally biased region" description="Low complexity" evidence="1">
    <location>
        <begin position="510"/>
        <end position="535"/>
    </location>
</feature>
<evidence type="ECO:0000313" key="2">
    <source>
        <dbReference type="EMBL" id="NYI96109.1"/>
    </source>
</evidence>